<evidence type="ECO:0000256" key="5">
    <source>
        <dbReference type="ARBA" id="ARBA00022553"/>
    </source>
</evidence>
<dbReference type="GO" id="GO:0005886">
    <property type="term" value="C:plasma membrane"/>
    <property type="evidence" value="ECO:0007669"/>
    <property type="project" value="UniProtKB-SubCell"/>
</dbReference>
<evidence type="ECO:0000256" key="9">
    <source>
        <dbReference type="ARBA" id="ARBA00022840"/>
    </source>
</evidence>
<feature type="transmembrane region" description="Helical" evidence="10">
    <location>
        <begin position="21"/>
        <end position="40"/>
    </location>
</feature>
<keyword evidence="4" id="KW-1003">Cell membrane</keyword>
<dbReference type="GO" id="GO:0000155">
    <property type="term" value="F:phosphorelay sensor kinase activity"/>
    <property type="evidence" value="ECO:0007669"/>
    <property type="project" value="InterPro"/>
</dbReference>
<dbReference type="EC" id="2.7.13.3" evidence="3"/>
<dbReference type="Proteomes" id="UP000609531">
    <property type="component" value="Unassembled WGS sequence"/>
</dbReference>
<keyword evidence="9" id="KW-0067">ATP-binding</keyword>
<dbReference type="InterPro" id="IPR005467">
    <property type="entry name" value="His_kinase_dom"/>
</dbReference>
<comment type="caution">
    <text evidence="12">The sequence shown here is derived from an EMBL/GenBank/DDBJ whole genome shotgun (WGS) entry which is preliminary data.</text>
</comment>
<dbReference type="EMBL" id="JAEKJA010000005">
    <property type="protein sequence ID" value="MBJ3775363.1"/>
    <property type="molecule type" value="Genomic_DNA"/>
</dbReference>
<name>A0A934MFD8_9HYPH</name>
<dbReference type="InterPro" id="IPR050980">
    <property type="entry name" value="2C_sensor_his_kinase"/>
</dbReference>
<dbReference type="SMART" id="SM00388">
    <property type="entry name" value="HisKA"/>
    <property type="match status" value="1"/>
</dbReference>
<dbReference type="RefSeq" id="WP_198881270.1">
    <property type="nucleotide sequence ID" value="NZ_JAEKJA010000005.1"/>
</dbReference>
<evidence type="ECO:0000256" key="8">
    <source>
        <dbReference type="ARBA" id="ARBA00022777"/>
    </source>
</evidence>
<keyword evidence="8 12" id="KW-0418">Kinase</keyword>
<keyword evidence="10" id="KW-0472">Membrane</keyword>
<proteinExistence type="predicted"/>
<dbReference type="InterPro" id="IPR003661">
    <property type="entry name" value="HisK_dim/P_dom"/>
</dbReference>
<organism evidence="12 13">
    <name type="scientific">Acuticoccus mangrovi</name>
    <dbReference type="NCBI Taxonomy" id="2796142"/>
    <lineage>
        <taxon>Bacteria</taxon>
        <taxon>Pseudomonadati</taxon>
        <taxon>Pseudomonadota</taxon>
        <taxon>Alphaproteobacteria</taxon>
        <taxon>Hyphomicrobiales</taxon>
        <taxon>Amorphaceae</taxon>
        <taxon>Acuticoccus</taxon>
    </lineage>
</organism>
<evidence type="ECO:0000256" key="3">
    <source>
        <dbReference type="ARBA" id="ARBA00012438"/>
    </source>
</evidence>
<sequence>MTHPHVPALTERVVRVRTLLLLRWLALIGQLAAILFVGIALDFTMPTTACLGLVAFSAWSNVFLRLRFADNRRMPETWTAGVMAFDIVQLTLQLALTGGLTNPFALLIIAPVMVSATTLSAGRTVTLGALVLLCGTLLAVFHLPLPWYEGESFNPPFLFVGGVWLALVCSLTFMSTYAFRVAEERRQLADALAATELVLSREQHLQALDGLAAAAAHELGTPLATISVVTRELERETPSDSPIADDVRLLRSQSERCREILGKLKTLSEDRESPLTRLSVATLLEEVVAPHRGMGVEIDIVIAGPREDPPVIWRNPAILYGLGNLIENAVDFAETLVTVSADWNELDLVMRICDDGPGYPDDVLDRIGDPFVSSRSRSEAPSGGGLGLGIFIAKTLLERSGATIAFRRGPGATAIVRWPRAALAGPIRED</sequence>
<evidence type="ECO:0000256" key="2">
    <source>
        <dbReference type="ARBA" id="ARBA00004651"/>
    </source>
</evidence>
<dbReference type="Gene3D" id="1.10.287.130">
    <property type="match status" value="1"/>
</dbReference>
<reference evidence="12" key="1">
    <citation type="submission" date="2020-12" db="EMBL/GenBank/DDBJ databases">
        <title>Bacterial taxonomy.</title>
        <authorList>
            <person name="Pan X."/>
        </authorList>
    </citation>
    <scope>NUCLEOTIDE SEQUENCE</scope>
    <source>
        <strain evidence="12">B2012</strain>
    </source>
</reference>
<dbReference type="PROSITE" id="PS50109">
    <property type="entry name" value="HIS_KIN"/>
    <property type="match status" value="1"/>
</dbReference>
<keyword evidence="10" id="KW-1133">Transmembrane helix</keyword>
<protein>
    <recommendedName>
        <fullName evidence="3">histidine kinase</fullName>
        <ecNumber evidence="3">2.7.13.3</ecNumber>
    </recommendedName>
</protein>
<keyword evidence="5" id="KW-0597">Phosphoprotein</keyword>
<dbReference type="PRINTS" id="PR00344">
    <property type="entry name" value="BCTRLSENSOR"/>
</dbReference>
<feature type="transmembrane region" description="Helical" evidence="10">
    <location>
        <begin position="46"/>
        <end position="66"/>
    </location>
</feature>
<evidence type="ECO:0000256" key="6">
    <source>
        <dbReference type="ARBA" id="ARBA00022679"/>
    </source>
</evidence>
<keyword evidence="6" id="KW-0808">Transferase</keyword>
<dbReference type="SMART" id="SM00387">
    <property type="entry name" value="HATPase_c"/>
    <property type="match status" value="1"/>
</dbReference>
<evidence type="ECO:0000256" key="1">
    <source>
        <dbReference type="ARBA" id="ARBA00000085"/>
    </source>
</evidence>
<dbReference type="PANTHER" id="PTHR44936:SF10">
    <property type="entry name" value="SENSOR PROTEIN RSTB"/>
    <property type="match status" value="1"/>
</dbReference>
<accession>A0A934MFD8</accession>
<dbReference type="SUPFAM" id="SSF47384">
    <property type="entry name" value="Homodimeric domain of signal transducing histidine kinase"/>
    <property type="match status" value="1"/>
</dbReference>
<dbReference type="InterPro" id="IPR004358">
    <property type="entry name" value="Sig_transdc_His_kin-like_C"/>
</dbReference>
<dbReference type="Pfam" id="PF00512">
    <property type="entry name" value="HisKA"/>
    <property type="match status" value="1"/>
</dbReference>
<evidence type="ECO:0000256" key="4">
    <source>
        <dbReference type="ARBA" id="ARBA00022475"/>
    </source>
</evidence>
<dbReference type="InterPro" id="IPR036890">
    <property type="entry name" value="HATPase_C_sf"/>
</dbReference>
<gene>
    <name evidence="12" type="ORF">JCR33_06675</name>
</gene>
<keyword evidence="10" id="KW-0812">Transmembrane</keyword>
<dbReference type="InterPro" id="IPR003594">
    <property type="entry name" value="HATPase_dom"/>
</dbReference>
<dbReference type="InterPro" id="IPR047770">
    <property type="entry name" value="RegB"/>
</dbReference>
<dbReference type="PANTHER" id="PTHR44936">
    <property type="entry name" value="SENSOR PROTEIN CREC"/>
    <property type="match status" value="1"/>
</dbReference>
<dbReference type="GO" id="GO:0005524">
    <property type="term" value="F:ATP binding"/>
    <property type="evidence" value="ECO:0007669"/>
    <property type="project" value="UniProtKB-KW"/>
</dbReference>
<dbReference type="InterPro" id="IPR036097">
    <property type="entry name" value="HisK_dim/P_sf"/>
</dbReference>
<keyword evidence="7" id="KW-0547">Nucleotide-binding</keyword>
<feature type="transmembrane region" description="Helical" evidence="10">
    <location>
        <begin position="157"/>
        <end position="179"/>
    </location>
</feature>
<dbReference type="Pfam" id="PF02518">
    <property type="entry name" value="HATPase_c"/>
    <property type="match status" value="1"/>
</dbReference>
<feature type="domain" description="Histidine kinase" evidence="11">
    <location>
        <begin position="214"/>
        <end position="422"/>
    </location>
</feature>
<keyword evidence="13" id="KW-1185">Reference proteome</keyword>
<dbReference type="SUPFAM" id="SSF55874">
    <property type="entry name" value="ATPase domain of HSP90 chaperone/DNA topoisomerase II/histidine kinase"/>
    <property type="match status" value="1"/>
</dbReference>
<evidence type="ECO:0000313" key="13">
    <source>
        <dbReference type="Proteomes" id="UP000609531"/>
    </source>
</evidence>
<comment type="subcellular location">
    <subcellularLocation>
        <location evidence="2">Cell membrane</location>
        <topology evidence="2">Multi-pass membrane protein</topology>
    </subcellularLocation>
</comment>
<dbReference type="Gene3D" id="3.30.565.10">
    <property type="entry name" value="Histidine kinase-like ATPase, C-terminal domain"/>
    <property type="match status" value="1"/>
</dbReference>
<feature type="transmembrane region" description="Helical" evidence="10">
    <location>
        <begin position="127"/>
        <end position="145"/>
    </location>
</feature>
<comment type="catalytic activity">
    <reaction evidence="1">
        <text>ATP + protein L-histidine = ADP + protein N-phospho-L-histidine.</text>
        <dbReference type="EC" id="2.7.13.3"/>
    </reaction>
</comment>
<evidence type="ECO:0000256" key="7">
    <source>
        <dbReference type="ARBA" id="ARBA00022741"/>
    </source>
</evidence>
<dbReference type="CDD" id="cd00082">
    <property type="entry name" value="HisKA"/>
    <property type="match status" value="1"/>
</dbReference>
<evidence type="ECO:0000313" key="12">
    <source>
        <dbReference type="EMBL" id="MBJ3775363.1"/>
    </source>
</evidence>
<evidence type="ECO:0000256" key="10">
    <source>
        <dbReference type="SAM" id="Phobius"/>
    </source>
</evidence>
<dbReference type="AlphaFoldDB" id="A0A934MFD8"/>
<evidence type="ECO:0000259" key="11">
    <source>
        <dbReference type="PROSITE" id="PS50109"/>
    </source>
</evidence>
<dbReference type="NCBIfam" id="NF033792">
    <property type="entry name" value="ActS_PrrB_HisK"/>
    <property type="match status" value="1"/>
</dbReference>